<proteinExistence type="predicted"/>
<dbReference type="SUPFAM" id="SSF53187">
    <property type="entry name" value="Zn-dependent exopeptidases"/>
    <property type="match status" value="1"/>
</dbReference>
<feature type="domain" description="Peptidase M28" evidence="1">
    <location>
        <begin position="219"/>
        <end position="270"/>
    </location>
</feature>
<evidence type="ECO:0000259" key="1">
    <source>
        <dbReference type="Pfam" id="PF04389"/>
    </source>
</evidence>
<dbReference type="EMBL" id="JADOER010000011">
    <property type="protein sequence ID" value="MBT9312928.1"/>
    <property type="molecule type" value="Genomic_DNA"/>
</dbReference>
<protein>
    <submittedName>
        <fullName evidence="2">M28 family peptidase</fullName>
    </submittedName>
</protein>
<dbReference type="Pfam" id="PF04389">
    <property type="entry name" value="Peptidase_M28"/>
    <property type="match status" value="2"/>
</dbReference>
<dbReference type="InterPro" id="IPR007484">
    <property type="entry name" value="Peptidase_M28"/>
</dbReference>
<dbReference type="Proteomes" id="UP001196661">
    <property type="component" value="Unassembled WGS sequence"/>
</dbReference>
<dbReference type="Gene3D" id="3.40.630.10">
    <property type="entry name" value="Zn peptidases"/>
    <property type="match status" value="1"/>
</dbReference>
<dbReference type="PANTHER" id="PTHR12147:SF26">
    <property type="entry name" value="PEPTIDASE M28 DOMAIN-CONTAINING PROTEIN"/>
    <property type="match status" value="1"/>
</dbReference>
<dbReference type="PANTHER" id="PTHR12147">
    <property type="entry name" value="METALLOPEPTIDASE M28 FAMILY MEMBER"/>
    <property type="match status" value="1"/>
</dbReference>
<sequence length="285" mass="30685">MAHVQTLSTERYTDLALDRTRAYLSQELTAYGYEPVAQSFGRGDSAGTNLMVVRPGRQTPEQKILVGAHYDSVAGSPGADDNASAVATALEIARLFVNYPTDKTLQVVFFDQEERQPEGEGLVGSNAFVNNGANLAGLESAVILEMLGYACYEPDCQAYPAGLGQGTLPSQGDFIGVIGDTDHPDLLASFALDPADETTLPAITLPVPIGVLPLMPDLFRSDHAPFWFKGIGAVMVSDTADFRNPNYHRATDTVETLDPAFLQQTAQYVVERVANLLKNSPEESV</sequence>
<evidence type="ECO:0000313" key="2">
    <source>
        <dbReference type="EMBL" id="MBT9312928.1"/>
    </source>
</evidence>
<accession>A0ABS5Y5Z1</accession>
<evidence type="ECO:0000313" key="3">
    <source>
        <dbReference type="Proteomes" id="UP001196661"/>
    </source>
</evidence>
<gene>
    <name evidence="2" type="ORF">IXB28_11970</name>
</gene>
<organism evidence="2 3">
    <name type="scientific">Leptothoe kymatousa TAU-MAC 1615</name>
    <dbReference type="NCBI Taxonomy" id="2364775"/>
    <lineage>
        <taxon>Bacteria</taxon>
        <taxon>Bacillati</taxon>
        <taxon>Cyanobacteriota</taxon>
        <taxon>Cyanophyceae</taxon>
        <taxon>Nodosilineales</taxon>
        <taxon>Cymatolegaceae</taxon>
        <taxon>Leptothoe</taxon>
        <taxon>Leptothoe kymatousa</taxon>
    </lineage>
</organism>
<name>A0ABS5Y5Z1_9CYAN</name>
<keyword evidence="3" id="KW-1185">Reference proteome</keyword>
<feature type="domain" description="Peptidase M28" evidence="1">
    <location>
        <begin position="49"/>
        <end position="161"/>
    </location>
</feature>
<dbReference type="InterPro" id="IPR045175">
    <property type="entry name" value="M28_fam"/>
</dbReference>
<comment type="caution">
    <text evidence="2">The sequence shown here is derived from an EMBL/GenBank/DDBJ whole genome shotgun (WGS) entry which is preliminary data.</text>
</comment>
<reference evidence="2 3" key="1">
    <citation type="journal article" date="2021" name="Mar. Drugs">
        <title>Genome Reduction and Secondary Metabolism of the Marine Sponge-Associated Cyanobacterium Leptothoe.</title>
        <authorList>
            <person name="Konstantinou D."/>
            <person name="Popin R.V."/>
            <person name="Fewer D.P."/>
            <person name="Sivonen K."/>
            <person name="Gkelis S."/>
        </authorList>
    </citation>
    <scope>NUCLEOTIDE SEQUENCE [LARGE SCALE GENOMIC DNA]</scope>
    <source>
        <strain evidence="2 3">TAU-MAC 1615</strain>
    </source>
</reference>